<protein>
    <submittedName>
        <fullName evidence="1">Uncharacterized protein</fullName>
    </submittedName>
</protein>
<proteinExistence type="predicted"/>
<keyword evidence="2" id="KW-1185">Reference proteome</keyword>
<reference evidence="1" key="1">
    <citation type="submission" date="2021-01" db="EMBL/GenBank/DDBJ databases">
        <title>A chromosome-scale assembly of European eel, Anguilla anguilla.</title>
        <authorList>
            <person name="Henkel C."/>
            <person name="Jong-Raadsen S.A."/>
            <person name="Dufour S."/>
            <person name="Weltzien F.-A."/>
            <person name="Palstra A.P."/>
            <person name="Pelster B."/>
            <person name="Spaink H.P."/>
            <person name="Van Den Thillart G.E."/>
            <person name="Jansen H."/>
            <person name="Zahm M."/>
            <person name="Klopp C."/>
            <person name="Cedric C."/>
            <person name="Louis A."/>
            <person name="Berthelot C."/>
            <person name="Parey E."/>
            <person name="Roest Crollius H."/>
            <person name="Montfort J."/>
            <person name="Robinson-Rechavi M."/>
            <person name="Bucao C."/>
            <person name="Bouchez O."/>
            <person name="Gislard M."/>
            <person name="Lluch J."/>
            <person name="Milhes M."/>
            <person name="Lampietro C."/>
            <person name="Lopez Roques C."/>
            <person name="Donnadieu C."/>
            <person name="Braasch I."/>
            <person name="Desvignes T."/>
            <person name="Postlethwait J."/>
            <person name="Bobe J."/>
            <person name="Guiguen Y."/>
            <person name="Dirks R."/>
        </authorList>
    </citation>
    <scope>NUCLEOTIDE SEQUENCE</scope>
    <source>
        <strain evidence="1">Tag_6206</strain>
        <tissue evidence="1">Liver</tissue>
    </source>
</reference>
<dbReference type="EMBL" id="JAFIRN010000138">
    <property type="protein sequence ID" value="KAG5830092.1"/>
    <property type="molecule type" value="Genomic_DNA"/>
</dbReference>
<name>A0A9D3LHX3_ANGAN</name>
<comment type="caution">
    <text evidence="1">The sequence shown here is derived from an EMBL/GenBank/DDBJ whole genome shotgun (WGS) entry which is preliminary data.</text>
</comment>
<evidence type="ECO:0000313" key="2">
    <source>
        <dbReference type="Proteomes" id="UP001044222"/>
    </source>
</evidence>
<gene>
    <name evidence="1" type="ORF">ANANG_G00317360</name>
</gene>
<evidence type="ECO:0000313" key="1">
    <source>
        <dbReference type="EMBL" id="KAG5830092.1"/>
    </source>
</evidence>
<sequence length="75" mass="8399">MHSLRPGNRRCVNTSVILSGLMTNIQKNLAGLKSSGFSHTVGSRWTDQRFGIITVPLGIVYPRNTIWKPPKENSY</sequence>
<accession>A0A9D3LHX3</accession>
<dbReference type="AlphaFoldDB" id="A0A9D3LHX3"/>
<organism evidence="1 2">
    <name type="scientific">Anguilla anguilla</name>
    <name type="common">European freshwater eel</name>
    <name type="synonym">Muraena anguilla</name>
    <dbReference type="NCBI Taxonomy" id="7936"/>
    <lineage>
        <taxon>Eukaryota</taxon>
        <taxon>Metazoa</taxon>
        <taxon>Chordata</taxon>
        <taxon>Craniata</taxon>
        <taxon>Vertebrata</taxon>
        <taxon>Euteleostomi</taxon>
        <taxon>Actinopterygii</taxon>
        <taxon>Neopterygii</taxon>
        <taxon>Teleostei</taxon>
        <taxon>Anguilliformes</taxon>
        <taxon>Anguillidae</taxon>
        <taxon>Anguilla</taxon>
    </lineage>
</organism>
<dbReference type="Proteomes" id="UP001044222">
    <property type="component" value="Unassembled WGS sequence"/>
</dbReference>